<feature type="domain" description="J" evidence="4">
    <location>
        <begin position="319"/>
        <end position="382"/>
    </location>
</feature>
<feature type="coiled-coil region" evidence="2">
    <location>
        <begin position="245"/>
        <end position="282"/>
    </location>
</feature>
<accession>A0A1V9YWU2</accession>
<sequence length="382" mass="42003">MGTWAFYYLQAEDGEDRSHPNAYRIPAEAPVTLQDVQTHFPLGSASGFHFRFRVNSPKGDTFFWLDVTSKAATVPLVNGRVICKVLRLDRPVKQGLILHKKPVVKVTPDAKPRQNNDRPAKYSDKSSPPEPKPTPRPASAPPKAEAKSTESIEDFLSGPKPAPVAKEVDLMGSSNWSAPQAPARPAPRAAAPAVSAPPKNFEDDGGQTVGPVTLAEMEEHKVSSDGTNVYNPDLVDKSTKSAAVRAAMEARERAKAAEIERARQELLARDQAKNQLDNAKANAAVALGPKLKNWAEDNGRKKNIRTLISTMHQIMWADSKWAEVNMGKLLTPNDVKKQYRRAIMVVHPDKAGGRTPEQLVISERVFDAINSAWDEFARTELK</sequence>
<dbReference type="GO" id="GO:0072583">
    <property type="term" value="P:clathrin-dependent endocytosis"/>
    <property type="evidence" value="ECO:0007669"/>
    <property type="project" value="TreeGrafter"/>
</dbReference>
<dbReference type="OrthoDB" id="1717591at2759"/>
<evidence type="ECO:0000313" key="6">
    <source>
        <dbReference type="Proteomes" id="UP000243217"/>
    </source>
</evidence>
<dbReference type="PANTHER" id="PTHR23172:SF19">
    <property type="entry name" value="J DOMAIN-CONTAINING PROTEIN"/>
    <property type="match status" value="1"/>
</dbReference>
<proteinExistence type="predicted"/>
<keyword evidence="2" id="KW-0175">Coiled coil</keyword>
<dbReference type="PROSITE" id="PS50076">
    <property type="entry name" value="DNAJ_2"/>
    <property type="match status" value="1"/>
</dbReference>
<dbReference type="InterPro" id="IPR038207">
    <property type="entry name" value="DIX_dom_sf"/>
</dbReference>
<dbReference type="GO" id="GO:0030276">
    <property type="term" value="F:clathrin binding"/>
    <property type="evidence" value="ECO:0007669"/>
    <property type="project" value="TreeGrafter"/>
</dbReference>
<dbReference type="InterPro" id="IPR036869">
    <property type="entry name" value="J_dom_sf"/>
</dbReference>
<dbReference type="Gene3D" id="2.40.240.130">
    <property type="match status" value="1"/>
</dbReference>
<evidence type="ECO:0000256" key="1">
    <source>
        <dbReference type="ARBA" id="ARBA00022687"/>
    </source>
</evidence>
<dbReference type="InterPro" id="IPR001623">
    <property type="entry name" value="DnaJ_domain"/>
</dbReference>
<dbReference type="GO" id="GO:0031982">
    <property type="term" value="C:vesicle"/>
    <property type="evidence" value="ECO:0007669"/>
    <property type="project" value="TreeGrafter"/>
</dbReference>
<dbReference type="Gene3D" id="1.10.287.110">
    <property type="entry name" value="DnaJ domain"/>
    <property type="match status" value="1"/>
</dbReference>
<dbReference type="AlphaFoldDB" id="A0A1V9YWU2"/>
<keyword evidence="1" id="KW-0879">Wnt signaling pathway</keyword>
<evidence type="ECO:0000256" key="2">
    <source>
        <dbReference type="SAM" id="Coils"/>
    </source>
</evidence>
<dbReference type="STRING" id="74557.A0A1V9YWU2"/>
<dbReference type="InterPro" id="IPR029071">
    <property type="entry name" value="Ubiquitin-like_domsf"/>
</dbReference>
<keyword evidence="6" id="KW-1185">Reference proteome</keyword>
<protein>
    <recommendedName>
        <fullName evidence="4">J domain-containing protein</fullName>
    </recommendedName>
</protein>
<evidence type="ECO:0000256" key="3">
    <source>
        <dbReference type="SAM" id="MobiDB-lite"/>
    </source>
</evidence>
<gene>
    <name evidence="5" type="ORF">THRCLA_09406</name>
</gene>
<name>A0A1V9YWU2_9STRA</name>
<dbReference type="CDD" id="cd06257">
    <property type="entry name" value="DnaJ"/>
    <property type="match status" value="1"/>
</dbReference>
<feature type="compositionally biased region" description="Basic and acidic residues" evidence="3">
    <location>
        <begin position="108"/>
        <end position="124"/>
    </location>
</feature>
<dbReference type="GO" id="GO:0016055">
    <property type="term" value="P:Wnt signaling pathway"/>
    <property type="evidence" value="ECO:0007669"/>
    <property type="project" value="UniProtKB-KW"/>
</dbReference>
<dbReference type="InterPro" id="IPR001158">
    <property type="entry name" value="DIX"/>
</dbReference>
<evidence type="ECO:0000259" key="4">
    <source>
        <dbReference type="PROSITE" id="PS50076"/>
    </source>
</evidence>
<dbReference type="EMBL" id="JNBS01002573">
    <property type="protein sequence ID" value="OQR90216.1"/>
    <property type="molecule type" value="Genomic_DNA"/>
</dbReference>
<reference evidence="5 6" key="1">
    <citation type="journal article" date="2014" name="Genome Biol. Evol.">
        <title>The secreted proteins of Achlya hypogyna and Thraustotheca clavata identify the ancestral oomycete secretome and reveal gene acquisitions by horizontal gene transfer.</title>
        <authorList>
            <person name="Misner I."/>
            <person name="Blouin N."/>
            <person name="Leonard G."/>
            <person name="Richards T.A."/>
            <person name="Lane C.E."/>
        </authorList>
    </citation>
    <scope>NUCLEOTIDE SEQUENCE [LARGE SCALE GENOMIC DNA]</scope>
    <source>
        <strain evidence="5 6">ATCC 34112</strain>
    </source>
</reference>
<organism evidence="5 6">
    <name type="scientific">Thraustotheca clavata</name>
    <dbReference type="NCBI Taxonomy" id="74557"/>
    <lineage>
        <taxon>Eukaryota</taxon>
        <taxon>Sar</taxon>
        <taxon>Stramenopiles</taxon>
        <taxon>Oomycota</taxon>
        <taxon>Saprolegniomycetes</taxon>
        <taxon>Saprolegniales</taxon>
        <taxon>Achlyaceae</taxon>
        <taxon>Thraustotheca</taxon>
    </lineage>
</organism>
<dbReference type="SUPFAM" id="SSF46565">
    <property type="entry name" value="Chaperone J-domain"/>
    <property type="match status" value="1"/>
</dbReference>
<dbReference type="FunFam" id="1.10.287.110:FF:000002">
    <property type="entry name" value="putative tyrosine-protein phosphatase auxilin isoform X2"/>
    <property type="match status" value="1"/>
</dbReference>
<feature type="region of interest" description="Disordered" evidence="3">
    <location>
        <begin position="105"/>
        <end position="209"/>
    </location>
</feature>
<dbReference type="GO" id="GO:0072318">
    <property type="term" value="P:clathrin coat disassembly"/>
    <property type="evidence" value="ECO:0007669"/>
    <property type="project" value="TreeGrafter"/>
</dbReference>
<feature type="compositionally biased region" description="Low complexity" evidence="3">
    <location>
        <begin position="177"/>
        <end position="198"/>
    </location>
</feature>
<dbReference type="GO" id="GO:0005737">
    <property type="term" value="C:cytoplasm"/>
    <property type="evidence" value="ECO:0007669"/>
    <property type="project" value="TreeGrafter"/>
</dbReference>
<dbReference type="Pfam" id="PF00778">
    <property type="entry name" value="DIX"/>
    <property type="match status" value="1"/>
</dbReference>
<dbReference type="SUPFAM" id="SSF54236">
    <property type="entry name" value="Ubiquitin-like"/>
    <property type="match status" value="1"/>
</dbReference>
<dbReference type="Proteomes" id="UP000243217">
    <property type="component" value="Unassembled WGS sequence"/>
</dbReference>
<feature type="compositionally biased region" description="Pro residues" evidence="3">
    <location>
        <begin position="128"/>
        <end position="140"/>
    </location>
</feature>
<evidence type="ECO:0000313" key="5">
    <source>
        <dbReference type="EMBL" id="OQR90216.1"/>
    </source>
</evidence>
<comment type="caution">
    <text evidence="5">The sequence shown here is derived from an EMBL/GenBank/DDBJ whole genome shotgun (WGS) entry which is preliminary data.</text>
</comment>
<dbReference type="PANTHER" id="PTHR23172">
    <property type="entry name" value="AUXILIN/CYCLIN G-ASSOCIATED KINASE-RELATED"/>
    <property type="match status" value="1"/>
</dbReference>